<organism evidence="2 3">
    <name type="scientific">Leptospirillum ferriphilum YSK</name>
    <dbReference type="NCBI Taxonomy" id="1441628"/>
    <lineage>
        <taxon>Bacteria</taxon>
        <taxon>Pseudomonadati</taxon>
        <taxon>Nitrospirota</taxon>
        <taxon>Nitrospiria</taxon>
        <taxon>Nitrospirales</taxon>
        <taxon>Nitrospiraceae</taxon>
        <taxon>Leptospirillum</taxon>
    </lineage>
</organism>
<dbReference type="KEGG" id="lfp:Y981_04610"/>
<dbReference type="RefSeq" id="WP_038504988.1">
    <property type="nucleotide sequence ID" value="NZ_CP007243.1"/>
</dbReference>
<dbReference type="EMBL" id="CP007243">
    <property type="protein sequence ID" value="AIA31618.1"/>
    <property type="molecule type" value="Genomic_DNA"/>
</dbReference>
<reference evidence="2 3" key="2">
    <citation type="journal article" date="2015" name="Biomed. Res. Int.">
        <title>Effects of Arsenite Resistance on the Growth and Functional Gene Expression of Leptospirillum ferriphilum and Acidithiobacillus thiooxidans in Pure Culture and Coculture.</title>
        <authorList>
            <person name="Jiang H."/>
            <person name="Liang Y."/>
            <person name="Yin H."/>
            <person name="Xiao Y."/>
            <person name="Guo X."/>
            <person name="Xu Y."/>
            <person name="Hu Q."/>
            <person name="Liu H."/>
            <person name="Liu X."/>
        </authorList>
    </citation>
    <scope>NUCLEOTIDE SEQUENCE [LARGE SCALE GENOMIC DNA]</scope>
    <source>
        <strain evidence="2 3">YSK</strain>
    </source>
</reference>
<proteinExistence type="predicted"/>
<feature type="region of interest" description="Disordered" evidence="1">
    <location>
        <begin position="21"/>
        <end position="43"/>
    </location>
</feature>
<accession>A0A059XXJ0</accession>
<dbReference type="Proteomes" id="UP000027059">
    <property type="component" value="Chromosome"/>
</dbReference>
<evidence type="ECO:0000256" key="1">
    <source>
        <dbReference type="SAM" id="MobiDB-lite"/>
    </source>
</evidence>
<protein>
    <submittedName>
        <fullName evidence="2">Uncharacterized protein</fullName>
    </submittedName>
</protein>
<dbReference type="HOGENOM" id="CLU_2316844_0_0_0"/>
<evidence type="ECO:0000313" key="3">
    <source>
        <dbReference type="Proteomes" id="UP000027059"/>
    </source>
</evidence>
<sequence>MKTETKEEMWNLNFPKETALPEKPFWKENAPEEGTGGLSVQDLLDPSYPDPIRQAIDRLEKLGYDVGGLWDQYLAMKWNLKANAEIFREILDLARTKASAFGSGDGYSLL</sequence>
<evidence type="ECO:0000313" key="2">
    <source>
        <dbReference type="EMBL" id="AIA31618.1"/>
    </source>
</evidence>
<name>A0A059XXJ0_9BACT</name>
<gene>
    <name evidence="2" type="ORF">Y981_04610</name>
</gene>
<keyword evidence="3" id="KW-1185">Reference proteome</keyword>
<dbReference type="AlphaFoldDB" id="A0A059XXJ0"/>
<reference evidence="3" key="1">
    <citation type="submission" date="2014-02" db="EMBL/GenBank/DDBJ databases">
        <title>Complete genome sequence and comparative genomic analysis of the nitrogen-fixing bacterium Leptospirillum ferriphilum YSK.</title>
        <authorList>
            <person name="Guo X."/>
            <person name="Yin H."/>
            <person name="Liang Y."/>
            <person name="Hu Q."/>
            <person name="Ma L."/>
            <person name="Xiao Y."/>
            <person name="Zhang X."/>
            <person name="Qiu G."/>
            <person name="Liu X."/>
        </authorList>
    </citation>
    <scope>NUCLEOTIDE SEQUENCE [LARGE SCALE GENOMIC DNA]</scope>
    <source>
        <strain evidence="3">YSK</strain>
    </source>
</reference>